<gene>
    <name evidence="1" type="ORF">Ec3a_63</name>
</gene>
<name>A0A1Q1PWB4_9CAUD</name>
<protein>
    <submittedName>
        <fullName evidence="1">Uncharacterized protein</fullName>
    </submittedName>
</protein>
<dbReference type="EMBL" id="KY398841">
    <property type="protein sequence ID" value="AQN32381.1"/>
    <property type="molecule type" value="Genomic_DNA"/>
</dbReference>
<keyword evidence="2" id="KW-1185">Reference proteome</keyword>
<organism evidence="1 2">
    <name type="scientific">Escherichia phage vB_EcoS_CEB_EC3a</name>
    <dbReference type="NCBI Taxonomy" id="1933774"/>
    <lineage>
        <taxon>Viruses</taxon>
        <taxon>Duplodnaviria</taxon>
        <taxon>Heunggongvirae</taxon>
        <taxon>Uroviricota</taxon>
        <taxon>Caudoviricetes</taxon>
        <taxon>Drexlerviridae</taxon>
        <taxon>Braunvirinae</taxon>
        <taxon>Loudonvirus</taxon>
        <taxon>Loudonvirus EC3a</taxon>
        <taxon>Guelphvirus EC3a</taxon>
    </lineage>
</organism>
<sequence length="139" mass="16268">MTINYCKITVGWNKTTKNWVSNENVLYKARVKKVHQLVNGVVDEVEFEQIKKDGKWINLEGRGKYIKTKTLYCKKVNHKSGIKKDFKEGKRYQVALHAGLGQNAGYIYDEDGNAWQLYRSEDVGFYTLCQTYHFEAQYL</sequence>
<evidence type="ECO:0000313" key="2">
    <source>
        <dbReference type="Proteomes" id="UP000224800"/>
    </source>
</evidence>
<proteinExistence type="predicted"/>
<evidence type="ECO:0000313" key="1">
    <source>
        <dbReference type="EMBL" id="AQN32381.1"/>
    </source>
</evidence>
<accession>A0A1Q1PWB4</accession>
<dbReference type="Proteomes" id="UP000224800">
    <property type="component" value="Segment"/>
</dbReference>
<reference evidence="1 2" key="1">
    <citation type="submission" date="2016-12" db="EMBL/GenBank/DDBJ databases">
        <title>Clearing Escherichia coli biofilms with honey-phage combinations.</title>
        <authorList>
            <person name="Oliveira A."/>
            <person name="Ribeiro H."/>
            <person name="Melo L.D.R."/>
            <person name="Henriques A."/>
            <person name="Sillankorva S."/>
        </authorList>
    </citation>
    <scope>NUCLEOTIDE SEQUENCE [LARGE SCALE GENOMIC DNA]</scope>
</reference>